<protein>
    <recommendedName>
        <fullName evidence="4">DUF3617 family protein</fullName>
    </recommendedName>
</protein>
<keyword evidence="3" id="KW-1185">Reference proteome</keyword>
<feature type="signal peptide" evidence="1">
    <location>
        <begin position="1"/>
        <end position="23"/>
    </location>
</feature>
<evidence type="ECO:0000313" key="3">
    <source>
        <dbReference type="Proteomes" id="UP001382935"/>
    </source>
</evidence>
<dbReference type="Proteomes" id="UP001382935">
    <property type="component" value="Chromosome"/>
</dbReference>
<proteinExistence type="predicted"/>
<accession>A0ABZ2G2Q2</accession>
<evidence type="ECO:0000256" key="1">
    <source>
        <dbReference type="SAM" id="SignalP"/>
    </source>
</evidence>
<feature type="chain" id="PRO_5046252709" description="DUF3617 family protein" evidence="1">
    <location>
        <begin position="24"/>
        <end position="123"/>
    </location>
</feature>
<gene>
    <name evidence="2" type="ORF">V6R86_11975</name>
</gene>
<sequence length="123" mass="13374">MRAPLISATVLLAGCATVPTAPAEPAATYRALGTEPFWSLTIDGREMVFTEAAKPNSRIAEAQPRAIHGFAGDIYQGRRINVNIVHGQRCSDGMSDRVYQDRVQVRVDDRSFEGCGGPVEGRR</sequence>
<dbReference type="EMBL" id="CP145607">
    <property type="protein sequence ID" value="WWM71367.1"/>
    <property type="molecule type" value="Genomic_DNA"/>
</dbReference>
<organism evidence="2 3">
    <name type="scientific">Sphingomonas kaistensis</name>
    <dbReference type="NCBI Taxonomy" id="298708"/>
    <lineage>
        <taxon>Bacteria</taxon>
        <taxon>Pseudomonadati</taxon>
        <taxon>Pseudomonadota</taxon>
        <taxon>Alphaproteobacteria</taxon>
        <taxon>Sphingomonadales</taxon>
        <taxon>Sphingomonadaceae</taxon>
        <taxon>Sphingomonas</taxon>
    </lineage>
</organism>
<keyword evidence="1" id="KW-0732">Signal</keyword>
<dbReference type="PROSITE" id="PS51257">
    <property type="entry name" value="PROKAR_LIPOPROTEIN"/>
    <property type="match status" value="1"/>
</dbReference>
<evidence type="ECO:0000313" key="2">
    <source>
        <dbReference type="EMBL" id="WWM71367.1"/>
    </source>
</evidence>
<name>A0ABZ2G2Q2_9SPHN</name>
<evidence type="ECO:0008006" key="4">
    <source>
        <dbReference type="Google" id="ProtNLM"/>
    </source>
</evidence>
<reference evidence="2 3" key="1">
    <citation type="submission" date="2024-02" db="EMBL/GenBank/DDBJ databases">
        <title>Full genome sequence of Sphingomonas kaistensis.</title>
        <authorList>
            <person name="Poletto B.L."/>
            <person name="Silva G."/>
            <person name="Galante D."/>
            <person name="Campos K.R."/>
            <person name="Santos M.B.N."/>
            <person name="Sacchi C.T."/>
        </authorList>
    </citation>
    <scope>NUCLEOTIDE SEQUENCE [LARGE SCALE GENOMIC DNA]</scope>
    <source>
        <strain evidence="2 3">MA4R</strain>
    </source>
</reference>
<dbReference type="RefSeq" id="WP_338504780.1">
    <property type="nucleotide sequence ID" value="NZ_CP145607.1"/>
</dbReference>